<evidence type="ECO:0000313" key="8">
    <source>
        <dbReference type="Proteomes" id="UP000178068"/>
    </source>
</evidence>
<evidence type="ECO:0008006" key="9">
    <source>
        <dbReference type="Google" id="ProtNLM"/>
    </source>
</evidence>
<dbReference type="PROSITE" id="PS00409">
    <property type="entry name" value="PROKAR_NTER_METHYL"/>
    <property type="match status" value="1"/>
</dbReference>
<proteinExistence type="predicted"/>
<keyword evidence="5 6" id="KW-0472">Membrane</keyword>
<dbReference type="NCBIfam" id="TIGR02532">
    <property type="entry name" value="IV_pilin_GFxxxE"/>
    <property type="match status" value="1"/>
</dbReference>
<organism evidence="7 8">
    <name type="scientific">Candidatus Woykebacteria bacterium RIFCSPHIGHO2_12_FULL_45_10</name>
    <dbReference type="NCBI Taxonomy" id="1802603"/>
    <lineage>
        <taxon>Bacteria</taxon>
        <taxon>Candidatus Woykeibacteriota</taxon>
    </lineage>
</organism>
<dbReference type="EMBL" id="MHCZ01000027">
    <property type="protein sequence ID" value="OGY29573.1"/>
    <property type="molecule type" value="Genomic_DNA"/>
</dbReference>
<protein>
    <recommendedName>
        <fullName evidence="9">Type II secretion system protein GspG C-terminal domain-containing protein</fullName>
    </recommendedName>
</protein>
<dbReference type="InterPro" id="IPR045584">
    <property type="entry name" value="Pilin-like"/>
</dbReference>
<dbReference type="STRING" id="1802603.A3F35_02745"/>
<dbReference type="PANTHER" id="PTHR30093:SF44">
    <property type="entry name" value="TYPE II SECRETION SYSTEM CORE PROTEIN G"/>
    <property type="match status" value="1"/>
</dbReference>
<name>A0A1G1WPF2_9BACT</name>
<evidence type="ECO:0000256" key="6">
    <source>
        <dbReference type="SAM" id="Phobius"/>
    </source>
</evidence>
<evidence type="ECO:0000256" key="4">
    <source>
        <dbReference type="ARBA" id="ARBA00022989"/>
    </source>
</evidence>
<feature type="transmembrane region" description="Helical" evidence="6">
    <location>
        <begin position="6"/>
        <end position="29"/>
    </location>
</feature>
<dbReference type="GO" id="GO:0016020">
    <property type="term" value="C:membrane"/>
    <property type="evidence" value="ECO:0007669"/>
    <property type="project" value="UniProtKB-SubCell"/>
</dbReference>
<keyword evidence="3 6" id="KW-0812">Transmembrane</keyword>
<evidence type="ECO:0000256" key="2">
    <source>
        <dbReference type="ARBA" id="ARBA00022481"/>
    </source>
</evidence>
<evidence type="ECO:0000313" key="7">
    <source>
        <dbReference type="EMBL" id="OGY29573.1"/>
    </source>
</evidence>
<evidence type="ECO:0000256" key="1">
    <source>
        <dbReference type="ARBA" id="ARBA00004167"/>
    </source>
</evidence>
<keyword evidence="4 6" id="KW-1133">Transmembrane helix</keyword>
<dbReference type="SUPFAM" id="SSF54523">
    <property type="entry name" value="Pili subunits"/>
    <property type="match status" value="1"/>
</dbReference>
<dbReference type="Proteomes" id="UP000178068">
    <property type="component" value="Unassembled WGS sequence"/>
</dbReference>
<evidence type="ECO:0000256" key="5">
    <source>
        <dbReference type="ARBA" id="ARBA00023136"/>
    </source>
</evidence>
<sequence>MKTKGFTLIELLVVIAVIGILVTIVVVAINPAKLIGDSQDARRRSDLQALRTSMQLYYNDYKVYPPETATGEPRCYDNVGAAALDLNSNGGSTKAWITTNAACGSGTTYIKSVPTDPINSGGFQYYYQSQDSQQAYRIVANLYGAADTASTTKCGPINDPADTGGAEVTVTVDGSFQSDYAVCND</sequence>
<dbReference type="InterPro" id="IPR012902">
    <property type="entry name" value="N_methyl_site"/>
</dbReference>
<comment type="caution">
    <text evidence="7">The sequence shown here is derived from an EMBL/GenBank/DDBJ whole genome shotgun (WGS) entry which is preliminary data.</text>
</comment>
<gene>
    <name evidence="7" type="ORF">A3F35_02745</name>
</gene>
<dbReference type="PANTHER" id="PTHR30093">
    <property type="entry name" value="GENERAL SECRETION PATHWAY PROTEIN G"/>
    <property type="match status" value="1"/>
</dbReference>
<keyword evidence="2" id="KW-0488">Methylation</keyword>
<dbReference type="AlphaFoldDB" id="A0A1G1WPF2"/>
<evidence type="ECO:0000256" key="3">
    <source>
        <dbReference type="ARBA" id="ARBA00022692"/>
    </source>
</evidence>
<reference evidence="7 8" key="1">
    <citation type="journal article" date="2016" name="Nat. Commun.">
        <title>Thousands of microbial genomes shed light on interconnected biogeochemical processes in an aquifer system.</title>
        <authorList>
            <person name="Anantharaman K."/>
            <person name="Brown C.T."/>
            <person name="Hug L.A."/>
            <person name="Sharon I."/>
            <person name="Castelle C.J."/>
            <person name="Probst A.J."/>
            <person name="Thomas B.C."/>
            <person name="Singh A."/>
            <person name="Wilkins M.J."/>
            <person name="Karaoz U."/>
            <person name="Brodie E.L."/>
            <person name="Williams K.H."/>
            <person name="Hubbard S.S."/>
            <person name="Banfield J.F."/>
        </authorList>
    </citation>
    <scope>NUCLEOTIDE SEQUENCE [LARGE SCALE GENOMIC DNA]</scope>
</reference>
<comment type="subcellular location">
    <subcellularLocation>
        <location evidence="1">Membrane</location>
        <topology evidence="1">Single-pass membrane protein</topology>
    </subcellularLocation>
</comment>
<accession>A0A1G1WPF2</accession>
<dbReference type="Gene3D" id="3.30.700.10">
    <property type="entry name" value="Glycoprotein, Type 4 Pilin"/>
    <property type="match status" value="1"/>
</dbReference>
<dbReference type="Pfam" id="PF07963">
    <property type="entry name" value="N_methyl"/>
    <property type="match status" value="1"/>
</dbReference>